<reference evidence="2" key="1">
    <citation type="submission" date="2016-01" db="EMBL/GenBank/DDBJ databases">
        <authorList>
            <person name="Peeters Charlotte."/>
        </authorList>
    </citation>
    <scope>NUCLEOTIDE SEQUENCE [LARGE SCALE GENOMIC DNA]</scope>
</reference>
<sequence length="70" mass="7796">MKLENQEFYWAVVRTVAPESQWEPPHGTFMGGPSGTSSAPHLLRSEAKAKNRMGSAKGWKVVKVKLEIVE</sequence>
<protein>
    <submittedName>
        <fullName evidence="1">Uncharacterized protein</fullName>
    </submittedName>
</protein>
<keyword evidence="2" id="KW-1185">Reference proteome</keyword>
<evidence type="ECO:0000313" key="2">
    <source>
        <dbReference type="Proteomes" id="UP000054624"/>
    </source>
</evidence>
<dbReference type="RefSeq" id="WP_061164711.1">
    <property type="nucleotide sequence ID" value="NZ_FCOI02000046.1"/>
</dbReference>
<gene>
    <name evidence="1" type="ORF">AWB76_07177</name>
</gene>
<dbReference type="Proteomes" id="UP000054624">
    <property type="component" value="Unassembled WGS sequence"/>
</dbReference>
<dbReference type="EMBL" id="FCOI02000046">
    <property type="protein sequence ID" value="SAK95686.1"/>
    <property type="molecule type" value="Genomic_DNA"/>
</dbReference>
<evidence type="ECO:0000313" key="1">
    <source>
        <dbReference type="EMBL" id="SAK95686.1"/>
    </source>
</evidence>
<dbReference type="STRING" id="1777137.AWB76_07177"/>
<proteinExistence type="predicted"/>
<accession>A0A158DNA0</accession>
<dbReference type="AlphaFoldDB" id="A0A158DNA0"/>
<organism evidence="1 2">
    <name type="scientific">Caballeronia temeraria</name>
    <dbReference type="NCBI Taxonomy" id="1777137"/>
    <lineage>
        <taxon>Bacteria</taxon>
        <taxon>Pseudomonadati</taxon>
        <taxon>Pseudomonadota</taxon>
        <taxon>Betaproteobacteria</taxon>
        <taxon>Burkholderiales</taxon>
        <taxon>Burkholderiaceae</taxon>
        <taxon>Caballeronia</taxon>
    </lineage>
</organism>
<name>A0A158DNA0_9BURK</name>